<dbReference type="SUPFAM" id="SSF50156">
    <property type="entry name" value="PDZ domain-like"/>
    <property type="match status" value="1"/>
</dbReference>
<evidence type="ECO:0000259" key="2">
    <source>
        <dbReference type="PROSITE" id="PS50106"/>
    </source>
</evidence>
<dbReference type="Gene3D" id="2.30.42.10">
    <property type="match status" value="1"/>
</dbReference>
<dbReference type="AlphaFoldDB" id="A0A1I8HAP5"/>
<evidence type="ECO:0000313" key="4">
    <source>
        <dbReference type="WBParaSite" id="maker-uti_cns_0005146-snap-gene-0.2-mRNA-1"/>
    </source>
</evidence>
<sequence length="643" mass="69081">MERLDFRVTRLASSINKHLSVFSKKSDKMDLDKPEQDKPEITAWRHHLGYPLRLDELTTPDRIRDLTRPGHSGQMKIADAMLSRALLLLLRGAFVTVVVLEELLVTVVVLEELLVTVVVLKKFLEAVVVLEELLEAVVVLEELLVTVVVLKKFLEAVVVLEELLEAVVVLEELLVTKLFEAVVGAKELLVAVVSAKELLVAVVGSKELLVAVVGAKELLETVAAEESLVVLVLMVGVLNSMGVAGSGVCHDGSCHESELLQALMNRQQSSHRMFRLVIRQNQLETTKRLELHGVQCPRSAQVVERPAAGSPVKLDDRRTEAAAMDRTVIVLRNPDDPGYGISISFATDQSRNAVVPVTEVAPGGPSARAGLRRGDRISAINGTPLSRFSEEALRNLLENRRVNRIALTVLSLASPTVAKAEDASAVEDRAELFPSDEEEAFATMDSPLSQSCDGADGPRVTRREKRRCTPERGLSSPSSLTSAAAAGPTSPRVHLRRGYPRSPQQLEQLAPPWSPRSVQSSPAKSQLASPSASSVFGRLSGEDSSLSMSPSPQTPLVGMRQRAATGSAIGSASPVPVFLFSTVPDSADPRPGSGSSQCESPGSGPSPTHRRLHQQPRIAGNCGSPAVDPKNGGGYIYTPEPAS</sequence>
<feature type="compositionally biased region" description="Polar residues" evidence="1">
    <location>
        <begin position="542"/>
        <end position="551"/>
    </location>
</feature>
<dbReference type="Proteomes" id="UP000095280">
    <property type="component" value="Unplaced"/>
</dbReference>
<reference evidence="4" key="1">
    <citation type="submission" date="2016-11" db="UniProtKB">
        <authorList>
            <consortium name="WormBaseParasite"/>
        </authorList>
    </citation>
    <scope>IDENTIFICATION</scope>
</reference>
<feature type="domain" description="PDZ" evidence="2">
    <location>
        <begin position="327"/>
        <end position="399"/>
    </location>
</feature>
<organism evidence="3 4">
    <name type="scientific">Macrostomum lignano</name>
    <dbReference type="NCBI Taxonomy" id="282301"/>
    <lineage>
        <taxon>Eukaryota</taxon>
        <taxon>Metazoa</taxon>
        <taxon>Spiralia</taxon>
        <taxon>Lophotrochozoa</taxon>
        <taxon>Platyhelminthes</taxon>
        <taxon>Rhabditophora</taxon>
        <taxon>Macrostomorpha</taxon>
        <taxon>Macrostomida</taxon>
        <taxon>Macrostomidae</taxon>
        <taxon>Macrostomum</taxon>
    </lineage>
</organism>
<feature type="compositionally biased region" description="Polar residues" evidence="1">
    <location>
        <begin position="593"/>
        <end position="606"/>
    </location>
</feature>
<keyword evidence="3" id="KW-1185">Reference proteome</keyword>
<dbReference type="PROSITE" id="PS50106">
    <property type="entry name" value="PDZ"/>
    <property type="match status" value="1"/>
</dbReference>
<dbReference type="InterPro" id="IPR001478">
    <property type="entry name" value="PDZ"/>
</dbReference>
<feature type="region of interest" description="Disordered" evidence="1">
    <location>
        <begin position="445"/>
        <end position="643"/>
    </location>
</feature>
<dbReference type="SMART" id="SM00228">
    <property type="entry name" value="PDZ"/>
    <property type="match status" value="1"/>
</dbReference>
<dbReference type="InterPro" id="IPR041489">
    <property type="entry name" value="PDZ_6"/>
</dbReference>
<dbReference type="InterPro" id="IPR036034">
    <property type="entry name" value="PDZ_sf"/>
</dbReference>
<protein>
    <submittedName>
        <fullName evidence="4">PDZ domain-containing protein</fullName>
    </submittedName>
</protein>
<name>A0A1I8HAP5_9PLAT</name>
<feature type="compositionally biased region" description="Polar residues" evidence="1">
    <location>
        <begin position="516"/>
        <end position="534"/>
    </location>
</feature>
<evidence type="ECO:0000313" key="3">
    <source>
        <dbReference type="Proteomes" id="UP000095280"/>
    </source>
</evidence>
<evidence type="ECO:0000256" key="1">
    <source>
        <dbReference type="SAM" id="MobiDB-lite"/>
    </source>
</evidence>
<dbReference type="WBParaSite" id="maker-uti_cns_0005146-snap-gene-0.2-mRNA-1">
    <property type="protein sequence ID" value="maker-uti_cns_0005146-snap-gene-0.2-mRNA-1"/>
    <property type="gene ID" value="maker-uti_cns_0005146-snap-gene-0.2"/>
</dbReference>
<proteinExistence type="predicted"/>
<accession>A0A1I8HAP5</accession>
<feature type="compositionally biased region" description="Low complexity" evidence="1">
    <location>
        <begin position="473"/>
        <end position="490"/>
    </location>
</feature>
<dbReference type="Pfam" id="PF17820">
    <property type="entry name" value="PDZ_6"/>
    <property type="match status" value="1"/>
</dbReference>